<dbReference type="RefSeq" id="XP_064673627.1">
    <property type="nucleotide sequence ID" value="XM_064818999.1"/>
</dbReference>
<dbReference type="GeneID" id="89943125"/>
<gene>
    <name evidence="1" type="ORF">N656DRAFT_841568</name>
</gene>
<dbReference type="EMBL" id="MU853333">
    <property type="protein sequence ID" value="KAK4116057.1"/>
    <property type="molecule type" value="Genomic_DNA"/>
</dbReference>
<evidence type="ECO:0000313" key="1">
    <source>
        <dbReference type="EMBL" id="KAK4116057.1"/>
    </source>
</evidence>
<sequence length="924" mass="99330">MTSRYDDGTGQLCSVSVGAHDSWTFDIGTTFNPQKTCTPTVCPATIVRYTTALDPPNPYKDIDSLGGVDCSAYQPLPNRDPNWSYCCDPPEDYNGNWPDDYGSNDGQSSPGGDAYGDDFTNMLDYWTDVTDTPAKARRELQTGQSLAYHEWRHKVSRAKSSHDRMRRRQADMVSGAVTRLDKRDNEVTSESPRAKRWFSSFINWLSKITTVGKSNAGFLTMAVQKSVLLNRAFVGCSRTNAHMSIYLDAEAAMDATYAYYCSGALGGVVPTATYAYFAMQPYMYLGLTVTDGARLEYRSPRAKLLPTLSYPGLAIKGLAAVGPTLDVWGQTICVVQISGTMQAGARYTFEQAEIYWPDDGAAAPVLQGLVGDTAEPVASGLAPEFQAAVPAYVDLDINVTPEAHLGIQIGGGSAFGVTLFDAQVVGYVNNTLRFHADATGTISSSTGSAEVVYNYGVYLLYNICYGGWATIVGYTWNGQSHNLFSTPKTITLYSNGDVLSTTFKRDVPLLAGRSLSPELKVVGVDGEGQERGILNSDADGSELGDIETIFARARIIGMDGDVLWTSGDEMINVTCRAAPWINVGPSPDFSLGTLTCLPDSCSSDSGNEKRATSNTCGWVLPYLRYSADAFSDTQLLGYQPGQQATDLGIARNVQNFFDARQLSNSGPITLTWEPAGQNARRDFACTVPESSFGTSYCAVDNYLLSANLGLDAGDTINFLSCDEFPTASSEEGGSFFGTLATGPTAVIDAGSCNGLVADVRTNVAYFDDPTATPNWQAWGSAGKTSIQRAAGGTNPGWFNGAWQRLALYPFQIPKAKDITLAFYGPNAAGEYGGYFLRRNFAMGLTVPRFQSCSVIFSGPTPAPNSKRGLNSTGEANNDDDAVVGTFNGWGVKKVIIHDDPDTAPDFVPKTADLLPADIIRKAAS</sequence>
<organism evidence="1 2">
    <name type="scientific">Canariomyces notabilis</name>
    <dbReference type="NCBI Taxonomy" id="2074819"/>
    <lineage>
        <taxon>Eukaryota</taxon>
        <taxon>Fungi</taxon>
        <taxon>Dikarya</taxon>
        <taxon>Ascomycota</taxon>
        <taxon>Pezizomycotina</taxon>
        <taxon>Sordariomycetes</taxon>
        <taxon>Sordariomycetidae</taxon>
        <taxon>Sordariales</taxon>
        <taxon>Chaetomiaceae</taxon>
        <taxon>Canariomyces</taxon>
    </lineage>
</organism>
<comment type="caution">
    <text evidence="1">The sequence shown here is derived from an EMBL/GenBank/DDBJ whole genome shotgun (WGS) entry which is preliminary data.</text>
</comment>
<dbReference type="Proteomes" id="UP001302812">
    <property type="component" value="Unassembled WGS sequence"/>
</dbReference>
<protein>
    <submittedName>
        <fullName evidence="1">Uncharacterized protein</fullName>
    </submittedName>
</protein>
<reference evidence="1" key="2">
    <citation type="submission" date="2023-05" db="EMBL/GenBank/DDBJ databases">
        <authorList>
            <consortium name="Lawrence Berkeley National Laboratory"/>
            <person name="Steindorff A."/>
            <person name="Hensen N."/>
            <person name="Bonometti L."/>
            <person name="Westerberg I."/>
            <person name="Brannstrom I.O."/>
            <person name="Guillou S."/>
            <person name="Cros-Aarteil S."/>
            <person name="Calhoun S."/>
            <person name="Haridas S."/>
            <person name="Kuo A."/>
            <person name="Mondo S."/>
            <person name="Pangilinan J."/>
            <person name="Riley R."/>
            <person name="Labutti K."/>
            <person name="Andreopoulos B."/>
            <person name="Lipzen A."/>
            <person name="Chen C."/>
            <person name="Yanf M."/>
            <person name="Daum C."/>
            <person name="Ng V."/>
            <person name="Clum A."/>
            <person name="Ohm R."/>
            <person name="Martin F."/>
            <person name="Silar P."/>
            <person name="Natvig D."/>
            <person name="Lalanne C."/>
            <person name="Gautier V."/>
            <person name="Ament-Velasquez S.L."/>
            <person name="Kruys A."/>
            <person name="Hutchinson M.I."/>
            <person name="Powell A.J."/>
            <person name="Barry K."/>
            <person name="Miller A.N."/>
            <person name="Grigoriev I.V."/>
            <person name="Debuchy R."/>
            <person name="Gladieux P."/>
            <person name="Thoren M.H."/>
            <person name="Johannesson H."/>
        </authorList>
    </citation>
    <scope>NUCLEOTIDE SEQUENCE</scope>
    <source>
        <strain evidence="1">CBS 508.74</strain>
    </source>
</reference>
<keyword evidence="2" id="KW-1185">Reference proteome</keyword>
<name>A0AAN6TK98_9PEZI</name>
<accession>A0AAN6TK98</accession>
<evidence type="ECO:0000313" key="2">
    <source>
        <dbReference type="Proteomes" id="UP001302812"/>
    </source>
</evidence>
<reference evidence="1" key="1">
    <citation type="journal article" date="2023" name="Mol. Phylogenet. Evol.">
        <title>Genome-scale phylogeny and comparative genomics of the fungal order Sordariales.</title>
        <authorList>
            <person name="Hensen N."/>
            <person name="Bonometti L."/>
            <person name="Westerberg I."/>
            <person name="Brannstrom I.O."/>
            <person name="Guillou S."/>
            <person name="Cros-Aarteil S."/>
            <person name="Calhoun S."/>
            <person name="Haridas S."/>
            <person name="Kuo A."/>
            <person name="Mondo S."/>
            <person name="Pangilinan J."/>
            <person name="Riley R."/>
            <person name="LaButti K."/>
            <person name="Andreopoulos B."/>
            <person name="Lipzen A."/>
            <person name="Chen C."/>
            <person name="Yan M."/>
            <person name="Daum C."/>
            <person name="Ng V."/>
            <person name="Clum A."/>
            <person name="Steindorff A."/>
            <person name="Ohm R.A."/>
            <person name="Martin F."/>
            <person name="Silar P."/>
            <person name="Natvig D.O."/>
            <person name="Lalanne C."/>
            <person name="Gautier V."/>
            <person name="Ament-Velasquez S.L."/>
            <person name="Kruys A."/>
            <person name="Hutchinson M.I."/>
            <person name="Powell A.J."/>
            <person name="Barry K."/>
            <person name="Miller A.N."/>
            <person name="Grigoriev I.V."/>
            <person name="Debuchy R."/>
            <person name="Gladieux P."/>
            <person name="Hiltunen Thoren M."/>
            <person name="Johannesson H."/>
        </authorList>
    </citation>
    <scope>NUCLEOTIDE SEQUENCE</scope>
    <source>
        <strain evidence="1">CBS 508.74</strain>
    </source>
</reference>
<dbReference type="AlphaFoldDB" id="A0AAN6TK98"/>
<proteinExistence type="predicted"/>